<evidence type="ECO:0000256" key="4">
    <source>
        <dbReference type="ARBA" id="ARBA00023163"/>
    </source>
</evidence>
<dbReference type="EC" id="2.7.7.6" evidence="6"/>
<keyword evidence="9" id="KW-1185">Reference proteome</keyword>
<organism evidence="8 9">
    <name type="scientific">Phakopsora pachyrhizi</name>
    <name type="common">Asian soybean rust disease fungus</name>
    <dbReference type="NCBI Taxonomy" id="170000"/>
    <lineage>
        <taxon>Eukaryota</taxon>
        <taxon>Fungi</taxon>
        <taxon>Dikarya</taxon>
        <taxon>Basidiomycota</taxon>
        <taxon>Pucciniomycotina</taxon>
        <taxon>Pucciniomycetes</taxon>
        <taxon>Pucciniales</taxon>
        <taxon>Phakopsoraceae</taxon>
        <taxon>Phakopsora</taxon>
    </lineage>
</organism>
<comment type="function">
    <text evidence="6">DNA-dependent RNA polymerase catalyzes the transcription of DNA into RNA using the four ribonucleoside triphosphates as substrates.</text>
</comment>
<feature type="non-terminal residue" evidence="8">
    <location>
        <position position="106"/>
    </location>
</feature>
<proteinExistence type="inferred from homology"/>
<keyword evidence="2 6" id="KW-0808">Transferase</keyword>
<dbReference type="PANTHER" id="PTHR19376:SF37">
    <property type="entry name" value="DNA-DIRECTED RNA POLYMERASE II SUBUNIT RPB1"/>
    <property type="match status" value="1"/>
</dbReference>
<dbReference type="EMBL" id="CALTRL010006031">
    <property type="protein sequence ID" value="CAH7688944.1"/>
    <property type="molecule type" value="Genomic_DNA"/>
</dbReference>
<dbReference type="AlphaFoldDB" id="A0AAV0BNT8"/>
<evidence type="ECO:0000256" key="3">
    <source>
        <dbReference type="ARBA" id="ARBA00022695"/>
    </source>
</evidence>
<dbReference type="Proteomes" id="UP001153365">
    <property type="component" value="Unassembled WGS sequence"/>
</dbReference>
<dbReference type="Pfam" id="PF04997">
    <property type="entry name" value="RNA_pol_Rpb1_1"/>
    <property type="match status" value="1"/>
</dbReference>
<dbReference type="GO" id="GO:0006351">
    <property type="term" value="P:DNA-templated transcription"/>
    <property type="evidence" value="ECO:0007669"/>
    <property type="project" value="InterPro"/>
</dbReference>
<dbReference type="InterPro" id="IPR045867">
    <property type="entry name" value="DNA-dir_RpoC_beta_prime"/>
</dbReference>
<keyword evidence="3 6" id="KW-0548">Nucleotidyltransferase</keyword>
<keyword evidence="4 6" id="KW-0804">Transcription</keyword>
<dbReference type="InterPro" id="IPR000722">
    <property type="entry name" value="RNA_pol_asu"/>
</dbReference>
<protein>
    <recommendedName>
        <fullName evidence="6">DNA-directed RNA polymerase subunit</fullName>
        <ecNumber evidence="6">2.7.7.6</ecNumber>
    </recommendedName>
</protein>
<dbReference type="InterPro" id="IPR007080">
    <property type="entry name" value="RNA_pol_Rpb1_1"/>
</dbReference>
<evidence type="ECO:0000313" key="8">
    <source>
        <dbReference type="EMBL" id="CAH7688944.1"/>
    </source>
</evidence>
<sequence>WHIATYMDNDIARQSQALQKSGKPIKSLRACMKGKEGRLMGNLMGKHVDISARMAITENPNLQLDQVGVPYLIARNLTYPKRITPYSIIYLQKLVQNRPTEYPGAR</sequence>
<keyword evidence="1 6" id="KW-0240">DNA-directed RNA polymerase</keyword>
<evidence type="ECO:0000313" key="9">
    <source>
        <dbReference type="Proteomes" id="UP001153365"/>
    </source>
</evidence>
<feature type="domain" description="RNA polymerase N-terminal" evidence="7">
    <location>
        <begin position="2"/>
        <end position="106"/>
    </location>
</feature>
<dbReference type="InterPro" id="IPR006592">
    <property type="entry name" value="RNA_pol_N"/>
</dbReference>
<dbReference type="GO" id="GO:0003899">
    <property type="term" value="F:DNA-directed RNA polymerase activity"/>
    <property type="evidence" value="ECO:0007669"/>
    <property type="project" value="UniProtKB-EC"/>
</dbReference>
<feature type="non-terminal residue" evidence="8">
    <location>
        <position position="1"/>
    </location>
</feature>
<evidence type="ECO:0000256" key="5">
    <source>
        <dbReference type="ARBA" id="ARBA00048552"/>
    </source>
</evidence>
<comment type="similarity">
    <text evidence="6">Belongs to the RNA polymerase beta' chain family.</text>
</comment>
<comment type="caution">
    <text evidence="8">The sequence shown here is derived from an EMBL/GenBank/DDBJ whole genome shotgun (WGS) entry which is preliminary data.</text>
</comment>
<name>A0AAV0BNT8_PHAPC</name>
<comment type="catalytic activity">
    <reaction evidence="5 6">
        <text>RNA(n) + a ribonucleoside 5'-triphosphate = RNA(n+1) + diphosphate</text>
        <dbReference type="Rhea" id="RHEA:21248"/>
        <dbReference type="Rhea" id="RHEA-COMP:14527"/>
        <dbReference type="Rhea" id="RHEA-COMP:17342"/>
        <dbReference type="ChEBI" id="CHEBI:33019"/>
        <dbReference type="ChEBI" id="CHEBI:61557"/>
        <dbReference type="ChEBI" id="CHEBI:140395"/>
        <dbReference type="EC" id="2.7.7.6"/>
    </reaction>
</comment>
<dbReference type="Gene3D" id="2.40.40.20">
    <property type="match status" value="1"/>
</dbReference>
<dbReference type="GO" id="GO:0003677">
    <property type="term" value="F:DNA binding"/>
    <property type="evidence" value="ECO:0007669"/>
    <property type="project" value="InterPro"/>
</dbReference>
<dbReference type="SUPFAM" id="SSF64484">
    <property type="entry name" value="beta and beta-prime subunits of DNA dependent RNA-polymerase"/>
    <property type="match status" value="1"/>
</dbReference>
<reference evidence="8" key="1">
    <citation type="submission" date="2022-06" db="EMBL/GenBank/DDBJ databases">
        <authorList>
            <consortium name="SYNGENTA / RWTH Aachen University"/>
        </authorList>
    </citation>
    <scope>NUCLEOTIDE SEQUENCE</scope>
</reference>
<evidence type="ECO:0000259" key="7">
    <source>
        <dbReference type="SMART" id="SM00663"/>
    </source>
</evidence>
<dbReference type="Pfam" id="PF00623">
    <property type="entry name" value="RNA_pol_Rpb1_2"/>
    <property type="match status" value="1"/>
</dbReference>
<evidence type="ECO:0000256" key="6">
    <source>
        <dbReference type="RuleBase" id="RU004279"/>
    </source>
</evidence>
<evidence type="ECO:0000256" key="2">
    <source>
        <dbReference type="ARBA" id="ARBA00022679"/>
    </source>
</evidence>
<accession>A0AAV0BNT8</accession>
<evidence type="ECO:0000256" key="1">
    <source>
        <dbReference type="ARBA" id="ARBA00022478"/>
    </source>
</evidence>
<gene>
    <name evidence="8" type="ORF">PPACK8108_LOCUS23988</name>
</gene>
<dbReference type="PANTHER" id="PTHR19376">
    <property type="entry name" value="DNA-DIRECTED RNA POLYMERASE"/>
    <property type="match status" value="1"/>
</dbReference>
<dbReference type="GO" id="GO:0005665">
    <property type="term" value="C:RNA polymerase II, core complex"/>
    <property type="evidence" value="ECO:0007669"/>
    <property type="project" value="TreeGrafter"/>
</dbReference>
<dbReference type="SMART" id="SM00663">
    <property type="entry name" value="RPOLA_N"/>
    <property type="match status" value="1"/>
</dbReference>